<proteinExistence type="predicted"/>
<accession>A0A0A1T490</accession>
<protein>
    <submittedName>
        <fullName evidence="1">Uncharacterized protein</fullName>
    </submittedName>
</protein>
<sequence length="108" mass="11833">MYLIWDRPGDCSVESVGMQQSYSCHSKTLSLFGLVEREPSSVGGASVKPVAAPFRTRISSTAERMRPPTHLQQSPCFLWNHCESGLQIHITVAALAAAAIYSIQRQAL</sequence>
<dbReference type="Proteomes" id="UP000039046">
    <property type="component" value="Unassembled WGS sequence"/>
</dbReference>
<evidence type="ECO:0000313" key="1">
    <source>
        <dbReference type="EMBL" id="CEJ80920.1"/>
    </source>
</evidence>
<evidence type="ECO:0000313" key="2">
    <source>
        <dbReference type="Proteomes" id="UP000039046"/>
    </source>
</evidence>
<dbReference type="AlphaFoldDB" id="A0A0A1T490"/>
<reference evidence="1 2" key="1">
    <citation type="journal article" date="2015" name="Genome Announc.">
        <title>Draft Genome Sequence and Gene Annotation of the Entomopathogenic Fungus Verticillium hemipterigenum.</title>
        <authorList>
            <person name="Horn F."/>
            <person name="Habel A."/>
            <person name="Scharf D.H."/>
            <person name="Dworschak J."/>
            <person name="Brakhage A.A."/>
            <person name="Guthke R."/>
            <person name="Hertweck C."/>
            <person name="Linde J."/>
        </authorList>
    </citation>
    <scope>NUCLEOTIDE SEQUENCE [LARGE SCALE GENOMIC DNA]</scope>
</reference>
<keyword evidence="2" id="KW-1185">Reference proteome</keyword>
<gene>
    <name evidence="1" type="ORF">VHEMI01077</name>
</gene>
<name>A0A0A1T490_9HYPO</name>
<dbReference type="HOGENOM" id="CLU_2198826_0_0_1"/>
<organism evidence="1 2">
    <name type="scientific">[Torrubiella] hemipterigena</name>
    <dbReference type="NCBI Taxonomy" id="1531966"/>
    <lineage>
        <taxon>Eukaryota</taxon>
        <taxon>Fungi</taxon>
        <taxon>Dikarya</taxon>
        <taxon>Ascomycota</taxon>
        <taxon>Pezizomycotina</taxon>
        <taxon>Sordariomycetes</taxon>
        <taxon>Hypocreomycetidae</taxon>
        <taxon>Hypocreales</taxon>
        <taxon>Clavicipitaceae</taxon>
        <taxon>Clavicipitaceae incertae sedis</taxon>
        <taxon>'Torrubiella' clade</taxon>
    </lineage>
</organism>
<dbReference type="EMBL" id="CDHN01000001">
    <property type="protein sequence ID" value="CEJ80920.1"/>
    <property type="molecule type" value="Genomic_DNA"/>
</dbReference>